<dbReference type="EMBL" id="LXQA010019155">
    <property type="protein sequence ID" value="MCH90833.1"/>
    <property type="molecule type" value="Genomic_DNA"/>
</dbReference>
<proteinExistence type="predicted"/>
<comment type="caution">
    <text evidence="2">The sequence shown here is derived from an EMBL/GenBank/DDBJ whole genome shotgun (WGS) entry which is preliminary data.</text>
</comment>
<protein>
    <submittedName>
        <fullName evidence="2">Uncharacterized protein</fullName>
    </submittedName>
</protein>
<gene>
    <name evidence="2" type="ORF">A2U01_0011756</name>
</gene>
<accession>A0A392MU47</accession>
<feature type="non-terminal residue" evidence="2">
    <location>
        <position position="75"/>
    </location>
</feature>
<evidence type="ECO:0000256" key="1">
    <source>
        <dbReference type="SAM" id="MobiDB-lite"/>
    </source>
</evidence>
<name>A0A392MU47_9FABA</name>
<feature type="region of interest" description="Disordered" evidence="1">
    <location>
        <begin position="24"/>
        <end position="46"/>
    </location>
</feature>
<evidence type="ECO:0000313" key="3">
    <source>
        <dbReference type="Proteomes" id="UP000265520"/>
    </source>
</evidence>
<dbReference type="Proteomes" id="UP000265520">
    <property type="component" value="Unassembled WGS sequence"/>
</dbReference>
<sequence length="75" mass="8383">MNLLCYCDSDSSDLQLAIALQQEFEQQPPPRHNQQPPSNSGSSRLVTGPQKFLYKCYLLVARSTGRTRSSSPKPD</sequence>
<reference evidence="2 3" key="1">
    <citation type="journal article" date="2018" name="Front. Plant Sci.">
        <title>Red Clover (Trifolium pratense) and Zigzag Clover (T. medium) - A Picture of Genomic Similarities and Differences.</title>
        <authorList>
            <person name="Dluhosova J."/>
            <person name="Istvanek J."/>
            <person name="Nedelnik J."/>
            <person name="Repkova J."/>
        </authorList>
    </citation>
    <scope>NUCLEOTIDE SEQUENCE [LARGE SCALE GENOMIC DNA]</scope>
    <source>
        <strain evidence="3">cv. 10/8</strain>
        <tissue evidence="2">Leaf</tissue>
    </source>
</reference>
<dbReference type="AlphaFoldDB" id="A0A392MU47"/>
<evidence type="ECO:0000313" key="2">
    <source>
        <dbReference type="EMBL" id="MCH90833.1"/>
    </source>
</evidence>
<organism evidence="2 3">
    <name type="scientific">Trifolium medium</name>
    <dbReference type="NCBI Taxonomy" id="97028"/>
    <lineage>
        <taxon>Eukaryota</taxon>
        <taxon>Viridiplantae</taxon>
        <taxon>Streptophyta</taxon>
        <taxon>Embryophyta</taxon>
        <taxon>Tracheophyta</taxon>
        <taxon>Spermatophyta</taxon>
        <taxon>Magnoliopsida</taxon>
        <taxon>eudicotyledons</taxon>
        <taxon>Gunneridae</taxon>
        <taxon>Pentapetalae</taxon>
        <taxon>rosids</taxon>
        <taxon>fabids</taxon>
        <taxon>Fabales</taxon>
        <taxon>Fabaceae</taxon>
        <taxon>Papilionoideae</taxon>
        <taxon>50 kb inversion clade</taxon>
        <taxon>NPAAA clade</taxon>
        <taxon>Hologalegina</taxon>
        <taxon>IRL clade</taxon>
        <taxon>Trifolieae</taxon>
        <taxon>Trifolium</taxon>
    </lineage>
</organism>
<keyword evidence="3" id="KW-1185">Reference proteome</keyword>